<dbReference type="SUPFAM" id="SSF53223">
    <property type="entry name" value="Aminoacid dehydrogenase-like, N-terminal domain"/>
    <property type="match status" value="1"/>
</dbReference>
<dbReference type="PANTHER" id="PTHR23406">
    <property type="entry name" value="MALIC ENZYME-RELATED"/>
    <property type="match status" value="1"/>
</dbReference>
<evidence type="ECO:0000256" key="2">
    <source>
        <dbReference type="ARBA" id="ARBA00023002"/>
    </source>
</evidence>
<comment type="caution">
    <text evidence="4">The sequence shown here is derived from an EMBL/GenBank/DDBJ whole genome shotgun (WGS) entry which is preliminary data.</text>
</comment>
<comment type="cofactor">
    <cofactor evidence="1">
        <name>Mg(2+)</name>
        <dbReference type="ChEBI" id="CHEBI:18420"/>
    </cofactor>
</comment>
<dbReference type="InterPro" id="IPR046346">
    <property type="entry name" value="Aminoacid_DH-like_N_sf"/>
</dbReference>
<organism evidence="4 5">
    <name type="scientific">Rhodocollybia butyracea</name>
    <dbReference type="NCBI Taxonomy" id="206335"/>
    <lineage>
        <taxon>Eukaryota</taxon>
        <taxon>Fungi</taxon>
        <taxon>Dikarya</taxon>
        <taxon>Basidiomycota</taxon>
        <taxon>Agaricomycotina</taxon>
        <taxon>Agaricomycetes</taxon>
        <taxon>Agaricomycetidae</taxon>
        <taxon>Agaricales</taxon>
        <taxon>Marasmiineae</taxon>
        <taxon>Omphalotaceae</taxon>
        <taxon>Rhodocollybia</taxon>
    </lineage>
</organism>
<dbReference type="EMBL" id="JADNRY010000030">
    <property type="protein sequence ID" value="KAF9071612.1"/>
    <property type="molecule type" value="Genomic_DNA"/>
</dbReference>
<dbReference type="InterPro" id="IPR012301">
    <property type="entry name" value="Malic_N_dom"/>
</dbReference>
<dbReference type="AlphaFoldDB" id="A0A9P5UA31"/>
<dbReference type="PRINTS" id="PR00072">
    <property type="entry name" value="MALOXRDTASE"/>
</dbReference>
<proteinExistence type="predicted"/>
<reference evidence="4" key="1">
    <citation type="submission" date="2020-11" db="EMBL/GenBank/DDBJ databases">
        <authorList>
            <consortium name="DOE Joint Genome Institute"/>
            <person name="Ahrendt S."/>
            <person name="Riley R."/>
            <person name="Andreopoulos W."/>
            <person name="Labutti K."/>
            <person name="Pangilinan J."/>
            <person name="Ruiz-Duenas F.J."/>
            <person name="Barrasa J.M."/>
            <person name="Sanchez-Garcia M."/>
            <person name="Camarero S."/>
            <person name="Miyauchi S."/>
            <person name="Serrano A."/>
            <person name="Linde D."/>
            <person name="Babiker R."/>
            <person name="Drula E."/>
            <person name="Ayuso-Fernandez I."/>
            <person name="Pacheco R."/>
            <person name="Padilla G."/>
            <person name="Ferreira P."/>
            <person name="Barriuso J."/>
            <person name="Kellner H."/>
            <person name="Castanera R."/>
            <person name="Alfaro M."/>
            <person name="Ramirez L."/>
            <person name="Pisabarro A.G."/>
            <person name="Kuo A."/>
            <person name="Tritt A."/>
            <person name="Lipzen A."/>
            <person name="He G."/>
            <person name="Yan M."/>
            <person name="Ng V."/>
            <person name="Cullen D."/>
            <person name="Martin F."/>
            <person name="Rosso M.-N."/>
            <person name="Henrissat B."/>
            <person name="Hibbett D."/>
            <person name="Martinez A.T."/>
            <person name="Grigoriev I.V."/>
        </authorList>
    </citation>
    <scope>NUCLEOTIDE SEQUENCE</scope>
    <source>
        <strain evidence="4">AH 40177</strain>
    </source>
</reference>
<dbReference type="InterPro" id="IPR001891">
    <property type="entry name" value="Malic_OxRdtase"/>
</dbReference>
<sequence length="99" mass="10843">MYISIKDKGKIRSVLRNWTRLNEARIAVVTDGSRILGLGDLGVNGMGISVGKLSLYVAGAGIRPRSTIPICLDFGTNTQKYLDDPCTWVSVNDESETKR</sequence>
<dbReference type="Proteomes" id="UP000772434">
    <property type="component" value="Unassembled WGS sequence"/>
</dbReference>
<keyword evidence="2" id="KW-0560">Oxidoreductase</keyword>
<accession>A0A9P5UA31</accession>
<evidence type="ECO:0000313" key="4">
    <source>
        <dbReference type="EMBL" id="KAF9071612.1"/>
    </source>
</evidence>
<evidence type="ECO:0000259" key="3">
    <source>
        <dbReference type="SMART" id="SM01274"/>
    </source>
</evidence>
<protein>
    <submittedName>
        <fullName evidence="4">Malic enzyme, N-terminal domain-containing protein</fullName>
    </submittedName>
</protein>
<dbReference type="GO" id="GO:0006108">
    <property type="term" value="P:malate metabolic process"/>
    <property type="evidence" value="ECO:0007669"/>
    <property type="project" value="TreeGrafter"/>
</dbReference>
<dbReference type="InterPro" id="IPR037062">
    <property type="entry name" value="Malic_N_dom_sf"/>
</dbReference>
<keyword evidence="5" id="KW-1185">Reference proteome</keyword>
<dbReference type="GO" id="GO:0005739">
    <property type="term" value="C:mitochondrion"/>
    <property type="evidence" value="ECO:0007669"/>
    <property type="project" value="TreeGrafter"/>
</dbReference>
<gene>
    <name evidence="4" type="ORF">BDP27DRAFT_492328</name>
</gene>
<name>A0A9P5UA31_9AGAR</name>
<dbReference type="Pfam" id="PF00390">
    <property type="entry name" value="malic"/>
    <property type="match status" value="1"/>
</dbReference>
<dbReference type="Gene3D" id="3.40.50.10380">
    <property type="entry name" value="Malic enzyme, N-terminal domain"/>
    <property type="match status" value="1"/>
</dbReference>
<evidence type="ECO:0000313" key="5">
    <source>
        <dbReference type="Proteomes" id="UP000772434"/>
    </source>
</evidence>
<dbReference type="OrthoDB" id="5365701at2759"/>
<dbReference type="SMART" id="SM01274">
    <property type="entry name" value="malic"/>
    <property type="match status" value="1"/>
</dbReference>
<evidence type="ECO:0000256" key="1">
    <source>
        <dbReference type="ARBA" id="ARBA00001946"/>
    </source>
</evidence>
<dbReference type="GO" id="GO:0004471">
    <property type="term" value="F:malate dehydrogenase (decarboxylating) (NAD+) activity"/>
    <property type="evidence" value="ECO:0007669"/>
    <property type="project" value="TreeGrafter"/>
</dbReference>
<dbReference type="PANTHER" id="PTHR23406:SF32">
    <property type="entry name" value="NADP-DEPENDENT MALIC ENZYME"/>
    <property type="match status" value="1"/>
</dbReference>
<feature type="domain" description="Malic enzyme N-terminal" evidence="3">
    <location>
        <begin position="1"/>
        <end position="98"/>
    </location>
</feature>